<comment type="caution">
    <text evidence="1">The sequence shown here is derived from an EMBL/GenBank/DDBJ whole genome shotgun (WGS) entry which is preliminary data.</text>
</comment>
<reference evidence="1" key="2">
    <citation type="journal article" date="2022" name="Hortic Res">
        <title>The genome of Dioscorea zingiberensis sheds light on the biosynthesis, origin and evolution of the medicinally important diosgenin saponins.</title>
        <authorList>
            <person name="Li Y."/>
            <person name="Tan C."/>
            <person name="Li Z."/>
            <person name="Guo J."/>
            <person name="Li S."/>
            <person name="Chen X."/>
            <person name="Wang C."/>
            <person name="Dai X."/>
            <person name="Yang H."/>
            <person name="Song W."/>
            <person name="Hou L."/>
            <person name="Xu J."/>
            <person name="Tong Z."/>
            <person name="Xu A."/>
            <person name="Yuan X."/>
            <person name="Wang W."/>
            <person name="Yang Q."/>
            <person name="Chen L."/>
            <person name="Sun Z."/>
            <person name="Wang K."/>
            <person name="Pan B."/>
            <person name="Chen J."/>
            <person name="Bao Y."/>
            <person name="Liu F."/>
            <person name="Qi X."/>
            <person name="Gang D.R."/>
            <person name="Wen J."/>
            <person name="Li J."/>
        </authorList>
    </citation>
    <scope>NUCLEOTIDE SEQUENCE</scope>
    <source>
        <strain evidence="1">Dzin_1.0</strain>
    </source>
</reference>
<reference evidence="1" key="1">
    <citation type="submission" date="2021-03" db="EMBL/GenBank/DDBJ databases">
        <authorList>
            <person name="Li Z."/>
            <person name="Yang C."/>
        </authorList>
    </citation>
    <scope>NUCLEOTIDE SEQUENCE</scope>
    <source>
        <strain evidence="1">Dzin_1.0</strain>
        <tissue evidence="1">Leaf</tissue>
    </source>
</reference>
<organism evidence="1 2">
    <name type="scientific">Dioscorea zingiberensis</name>
    <dbReference type="NCBI Taxonomy" id="325984"/>
    <lineage>
        <taxon>Eukaryota</taxon>
        <taxon>Viridiplantae</taxon>
        <taxon>Streptophyta</taxon>
        <taxon>Embryophyta</taxon>
        <taxon>Tracheophyta</taxon>
        <taxon>Spermatophyta</taxon>
        <taxon>Magnoliopsida</taxon>
        <taxon>Liliopsida</taxon>
        <taxon>Dioscoreales</taxon>
        <taxon>Dioscoreaceae</taxon>
        <taxon>Dioscorea</taxon>
    </lineage>
</organism>
<dbReference type="EMBL" id="JAGGNH010000003">
    <property type="protein sequence ID" value="KAJ0977268.1"/>
    <property type="molecule type" value="Genomic_DNA"/>
</dbReference>
<name>A0A9D5HI49_9LILI</name>
<gene>
    <name evidence="1" type="ORF">J5N97_012742</name>
</gene>
<proteinExistence type="predicted"/>
<keyword evidence="2" id="KW-1185">Reference proteome</keyword>
<accession>A0A9D5HI49</accession>
<dbReference type="Proteomes" id="UP001085076">
    <property type="component" value="Miscellaneous, Linkage group lg03"/>
</dbReference>
<dbReference type="AlphaFoldDB" id="A0A9D5HI49"/>
<protein>
    <submittedName>
        <fullName evidence="1">Uncharacterized protein</fullName>
    </submittedName>
</protein>
<evidence type="ECO:0000313" key="1">
    <source>
        <dbReference type="EMBL" id="KAJ0977268.1"/>
    </source>
</evidence>
<sequence length="150" mass="16346">MQRKLLFTDSEFLFTEALLLLAQTKQTGVIASRSGPGTPMVVSSRFSESCIFTYHQESVSPSLSSSCKSSITVVAMESTWQKAQIGGVTWGLVLWLGENLLCMRHCVFSRVRKNVQSCLALLASRTGSEVSEVGNSFCLELLPGIETTTS</sequence>
<evidence type="ECO:0000313" key="2">
    <source>
        <dbReference type="Proteomes" id="UP001085076"/>
    </source>
</evidence>